<evidence type="ECO:0000259" key="1">
    <source>
        <dbReference type="Pfam" id="PF13403"/>
    </source>
</evidence>
<evidence type="ECO:0000313" key="3">
    <source>
        <dbReference type="Proteomes" id="UP001241605"/>
    </source>
</evidence>
<keyword evidence="3" id="KW-1185">Reference proteome</keyword>
<proteinExistence type="predicted"/>
<accession>A0ABY8QD17</accession>
<protein>
    <submittedName>
        <fullName evidence="2">Hint domain-containing protein</fullName>
    </submittedName>
</protein>
<feature type="domain" description="Hedgehog/Intein (Hint)" evidence="1">
    <location>
        <begin position="33"/>
        <end position="163"/>
    </location>
</feature>
<gene>
    <name evidence="2" type="ORF">QF118_10925</name>
</gene>
<organism evidence="2 3">
    <name type="scientific">Tropicibacter oceani</name>
    <dbReference type="NCBI Taxonomy" id="3058420"/>
    <lineage>
        <taxon>Bacteria</taxon>
        <taxon>Pseudomonadati</taxon>
        <taxon>Pseudomonadota</taxon>
        <taxon>Alphaproteobacteria</taxon>
        <taxon>Rhodobacterales</taxon>
        <taxon>Roseobacteraceae</taxon>
        <taxon>Tropicibacter</taxon>
    </lineage>
</organism>
<reference evidence="2 3" key="1">
    <citation type="submission" date="2023-05" db="EMBL/GenBank/DDBJ databases">
        <title>YMD87, complete Genome.</title>
        <authorList>
            <person name="Zhang J."/>
            <person name="Xu X."/>
        </authorList>
    </citation>
    <scope>NUCLEOTIDE SEQUENCE [LARGE SCALE GENOMIC DNA]</scope>
    <source>
        <strain evidence="2 3">YMD87</strain>
    </source>
</reference>
<name>A0ABY8QD17_9RHOB</name>
<dbReference type="SUPFAM" id="SSF51294">
    <property type="entry name" value="Hedgehog/intein (Hint) domain"/>
    <property type="match status" value="1"/>
</dbReference>
<dbReference type="Pfam" id="PF13403">
    <property type="entry name" value="Hint_2"/>
    <property type="match status" value="1"/>
</dbReference>
<dbReference type="EMBL" id="CP124616">
    <property type="protein sequence ID" value="WGW02460.1"/>
    <property type="molecule type" value="Genomic_DNA"/>
</dbReference>
<dbReference type="RefSeq" id="WP_282299094.1">
    <property type="nucleotide sequence ID" value="NZ_CP124616.1"/>
</dbReference>
<dbReference type="InterPro" id="IPR028992">
    <property type="entry name" value="Hedgehog/Intein_dom"/>
</dbReference>
<sequence length="170" mass="18046">MTGKKTMDLQTLDHAAKSLPARHVAASEGRNALAAGTVVLTLDGALPVEFIAVGDKVITRDSGIATVRDIRRTTLRVKAVSIKAGSLGNTRPDRDAVLPAGQEILIRDWRAEALFGASQALVPAARLVDGEYIRDIGTREIEVVELVFDAPHILYADGLEVASAKADLPA</sequence>
<dbReference type="Gene3D" id="2.170.16.10">
    <property type="entry name" value="Hedgehog/Intein (Hint) domain"/>
    <property type="match status" value="1"/>
</dbReference>
<evidence type="ECO:0000313" key="2">
    <source>
        <dbReference type="EMBL" id="WGW02460.1"/>
    </source>
</evidence>
<dbReference type="Proteomes" id="UP001241605">
    <property type="component" value="Chromosome"/>
</dbReference>
<dbReference type="InterPro" id="IPR036844">
    <property type="entry name" value="Hint_dom_sf"/>
</dbReference>